<protein>
    <submittedName>
        <fullName evidence="2">DUF5675 family protein</fullName>
    </submittedName>
</protein>
<dbReference type="AlphaFoldDB" id="A0A9X2J6F5"/>
<dbReference type="EMBL" id="JALBWM010000114">
    <property type="protein sequence ID" value="MCO1336223.1"/>
    <property type="molecule type" value="Genomic_DNA"/>
</dbReference>
<evidence type="ECO:0000259" key="1">
    <source>
        <dbReference type="Pfam" id="PF18925"/>
    </source>
</evidence>
<dbReference type="RefSeq" id="WP_252471742.1">
    <property type="nucleotide sequence ID" value="NZ_JALBWM010000114.1"/>
</dbReference>
<dbReference type="InterPro" id="IPR043732">
    <property type="entry name" value="DUF5675"/>
</dbReference>
<evidence type="ECO:0000313" key="2">
    <source>
        <dbReference type="EMBL" id="MCO1336223.1"/>
    </source>
</evidence>
<reference evidence="2" key="1">
    <citation type="journal article" date="2022" name="Arch. Microbiol.">
        <title>Microbulbifer okhotskensis sp. nov., isolated from a deep bottom sediment of the Okhotsk Sea.</title>
        <authorList>
            <person name="Romanenko L."/>
            <person name="Kurilenko V."/>
            <person name="Otstavnykh N."/>
            <person name="Velansky P."/>
            <person name="Isaeva M."/>
            <person name="Mikhailov V."/>
        </authorList>
    </citation>
    <scope>NUCLEOTIDE SEQUENCE</scope>
    <source>
        <strain evidence="2">OS29</strain>
    </source>
</reference>
<dbReference type="Pfam" id="PF18925">
    <property type="entry name" value="DUF5675"/>
    <property type="match status" value="1"/>
</dbReference>
<comment type="caution">
    <text evidence="2">The sequence shown here is derived from an EMBL/GenBank/DDBJ whole genome shotgun (WGS) entry which is preliminary data.</text>
</comment>
<name>A0A9X2J6F5_9GAMM</name>
<gene>
    <name evidence="2" type="ORF">MO867_17980</name>
</gene>
<feature type="domain" description="DUF5675" evidence="1">
    <location>
        <begin position="5"/>
        <end position="114"/>
    </location>
</feature>
<proteinExistence type="predicted"/>
<accession>A0A9X2J6F5</accession>
<evidence type="ECO:0000313" key="3">
    <source>
        <dbReference type="Proteomes" id="UP001139028"/>
    </source>
</evidence>
<organism evidence="2 3">
    <name type="scientific">Microbulbifer okhotskensis</name>
    <dbReference type="NCBI Taxonomy" id="2926617"/>
    <lineage>
        <taxon>Bacteria</taxon>
        <taxon>Pseudomonadati</taxon>
        <taxon>Pseudomonadota</taxon>
        <taxon>Gammaproteobacteria</taxon>
        <taxon>Cellvibrionales</taxon>
        <taxon>Microbulbiferaceae</taxon>
        <taxon>Microbulbifer</taxon>
    </lineage>
</organism>
<sequence>MNCNLERFAYGPDATLGRLRVRDSVFYTVERPWLGNRPFESCIPEGVYSCAAYSSPKYPNVWELVDVPGRSKILIHTANYASDVRGCIGVGTAQAPGGWWVLQSRKAMQQLRDMLPPDFNLTITHYVPEYP</sequence>
<dbReference type="Proteomes" id="UP001139028">
    <property type="component" value="Unassembled WGS sequence"/>
</dbReference>
<keyword evidence="3" id="KW-1185">Reference proteome</keyword>